<dbReference type="SUPFAM" id="SSF54523">
    <property type="entry name" value="Pili subunits"/>
    <property type="match status" value="1"/>
</dbReference>
<dbReference type="Gene3D" id="3.30.700.10">
    <property type="entry name" value="Glycoprotein, Type 4 Pilin"/>
    <property type="match status" value="1"/>
</dbReference>
<dbReference type="Proteomes" id="UP000265882">
    <property type="component" value="Unassembled WGS sequence"/>
</dbReference>
<sequence length="294" mass="32241">MSTQRRGFTLVELLVVIAIIGILAAFLLPALARAREAARRTSCVNNLKQLGMIFNLYASEHRSSYPPIENISERFMFDADALYPEYLSDALIAACPSDPSYDPKNNFRLAVDTTLSDNSFGAASRPFRAGTVHPNCIGPSSYIYLGWMITSDSDMLAGAAIYTWVDTIMPISHSHTDGWRAHSTNIASFGFAGSGSAGGNYHHRLSANVDRFLITDINQILTGTAGAASVPIMWDQISTSLNDFNHIPAGLNILYLDGHVEFSRYDKNEFHFPVSPLYAALNSMARGTRVSYCP</sequence>
<gene>
    <name evidence="2" type="ORF">C4520_13435</name>
</gene>
<protein>
    <submittedName>
        <fullName evidence="2">Type II secretion system protein</fullName>
    </submittedName>
</protein>
<dbReference type="Pfam" id="PF07963">
    <property type="entry name" value="N_methyl"/>
    <property type="match status" value="1"/>
</dbReference>
<evidence type="ECO:0000259" key="1">
    <source>
        <dbReference type="Pfam" id="PF07596"/>
    </source>
</evidence>
<name>A0A3A4NKW4_ABYX5</name>
<feature type="domain" description="DUF1559" evidence="1">
    <location>
        <begin position="33"/>
        <end position="67"/>
    </location>
</feature>
<dbReference type="PANTHER" id="PTHR30093">
    <property type="entry name" value="GENERAL SECRETION PATHWAY PROTEIN G"/>
    <property type="match status" value="1"/>
</dbReference>
<dbReference type="PROSITE" id="PS00409">
    <property type="entry name" value="PROKAR_NTER_METHYL"/>
    <property type="match status" value="1"/>
</dbReference>
<evidence type="ECO:0000313" key="3">
    <source>
        <dbReference type="Proteomes" id="UP000265882"/>
    </source>
</evidence>
<dbReference type="EMBL" id="QZKU01000092">
    <property type="protein sequence ID" value="RJP19185.1"/>
    <property type="molecule type" value="Genomic_DNA"/>
</dbReference>
<accession>A0A3A4NKW4</accession>
<dbReference type="InterPro" id="IPR012902">
    <property type="entry name" value="N_methyl_site"/>
</dbReference>
<proteinExistence type="predicted"/>
<reference evidence="2 3" key="1">
    <citation type="journal article" date="2017" name="ISME J.">
        <title>Energy and carbon metabolisms in a deep terrestrial subsurface fluid microbial community.</title>
        <authorList>
            <person name="Momper L."/>
            <person name="Jungbluth S.P."/>
            <person name="Lee M.D."/>
            <person name="Amend J.P."/>
        </authorList>
    </citation>
    <scope>NUCLEOTIDE SEQUENCE [LARGE SCALE GENOMIC DNA]</scope>
    <source>
        <strain evidence="2">SURF_5</strain>
    </source>
</reference>
<organism evidence="2 3">
    <name type="scientific">Abyssobacteria bacterium (strain SURF_5)</name>
    <dbReference type="NCBI Taxonomy" id="2093360"/>
    <lineage>
        <taxon>Bacteria</taxon>
        <taxon>Pseudomonadati</taxon>
        <taxon>Candidatus Hydrogenedentota</taxon>
        <taxon>Candidatus Abyssobacteria</taxon>
    </lineage>
</organism>
<dbReference type="PANTHER" id="PTHR30093:SF2">
    <property type="entry name" value="TYPE II SECRETION SYSTEM PROTEIN H"/>
    <property type="match status" value="1"/>
</dbReference>
<dbReference type="InterPro" id="IPR045584">
    <property type="entry name" value="Pilin-like"/>
</dbReference>
<dbReference type="AlphaFoldDB" id="A0A3A4NKW4"/>
<evidence type="ECO:0000313" key="2">
    <source>
        <dbReference type="EMBL" id="RJP19185.1"/>
    </source>
</evidence>
<dbReference type="InterPro" id="IPR011453">
    <property type="entry name" value="DUF1559"/>
</dbReference>
<dbReference type="Pfam" id="PF07596">
    <property type="entry name" value="SBP_bac_10"/>
    <property type="match status" value="1"/>
</dbReference>
<dbReference type="NCBIfam" id="TIGR02532">
    <property type="entry name" value="IV_pilin_GFxxxE"/>
    <property type="match status" value="1"/>
</dbReference>
<comment type="caution">
    <text evidence="2">The sequence shown here is derived from an EMBL/GenBank/DDBJ whole genome shotgun (WGS) entry which is preliminary data.</text>
</comment>